<keyword evidence="2" id="KW-1185">Reference proteome</keyword>
<dbReference type="InterPro" id="IPR012337">
    <property type="entry name" value="RNaseH-like_sf"/>
</dbReference>
<dbReference type="Proteomes" id="UP000464378">
    <property type="component" value="Chromosome"/>
</dbReference>
<protein>
    <submittedName>
        <fullName evidence="1">Uncharacterized protein</fullName>
    </submittedName>
</protein>
<evidence type="ECO:0000313" key="2">
    <source>
        <dbReference type="Proteomes" id="UP000464378"/>
    </source>
</evidence>
<dbReference type="Gene3D" id="3.30.420.10">
    <property type="entry name" value="Ribonuclease H-like superfamily/Ribonuclease H"/>
    <property type="match status" value="2"/>
</dbReference>
<evidence type="ECO:0000313" key="1">
    <source>
        <dbReference type="EMBL" id="VIP01807.1"/>
    </source>
</evidence>
<proteinExistence type="predicted"/>
<name>A0A6C2YKA3_9BACT</name>
<reference evidence="1" key="1">
    <citation type="submission" date="2019-04" db="EMBL/GenBank/DDBJ databases">
        <authorList>
            <consortium name="Science for Life Laboratories"/>
        </authorList>
    </citation>
    <scope>NUCLEOTIDE SEQUENCE</scope>
    <source>
        <strain evidence="1">MBLW1</strain>
    </source>
</reference>
<accession>A0A6C2YKA3</accession>
<dbReference type="SUPFAM" id="SSF53098">
    <property type="entry name" value="Ribonuclease H-like"/>
    <property type="match status" value="2"/>
</dbReference>
<dbReference type="InParanoid" id="A0A6C2YKA3"/>
<organism evidence="1">
    <name type="scientific">Tuwongella immobilis</name>
    <dbReference type="NCBI Taxonomy" id="692036"/>
    <lineage>
        <taxon>Bacteria</taxon>
        <taxon>Pseudomonadati</taxon>
        <taxon>Planctomycetota</taxon>
        <taxon>Planctomycetia</taxon>
        <taxon>Gemmatales</taxon>
        <taxon>Gemmataceae</taxon>
        <taxon>Tuwongella</taxon>
    </lineage>
</organism>
<gene>
    <name evidence="1" type="ORF">GMBLW1_21530</name>
</gene>
<dbReference type="KEGG" id="tim:GMBLW1_21530"/>
<dbReference type="EMBL" id="LR586016">
    <property type="protein sequence ID" value="VIP01807.1"/>
    <property type="molecule type" value="Genomic_DNA"/>
</dbReference>
<dbReference type="InterPro" id="IPR036397">
    <property type="entry name" value="RNaseH_sf"/>
</dbReference>
<dbReference type="GO" id="GO:0003676">
    <property type="term" value="F:nucleic acid binding"/>
    <property type="evidence" value="ECO:0007669"/>
    <property type="project" value="InterPro"/>
</dbReference>
<dbReference type="EMBL" id="LR593887">
    <property type="protein sequence ID" value="VTR99510.1"/>
    <property type="molecule type" value="Genomic_DNA"/>
</dbReference>
<dbReference type="AlphaFoldDB" id="A0A6C2YKA3"/>
<sequence>MPWVIGLDEAGYGPNLGPLVQAASAVWVPQPTDCVWQKLASVVAKVADARRGDARIWVDDSKKVHAHPQGDERLERTVLTLTTGQATTWEQWLGRHAIGDSLADLRGESWFDGAFDLPWAASTSEIAAGHAAFVDACATAGIQLGGIWAVITPTPRFNAWLDQDTSKGAVLARGVMALLQATRQAIPGEDALEYAIDKQGGRHFYAPMLQTAFPDAWVTPISERASGSRYRLDGVERTIHLNFEPKADGHHWTVALASMVCKYLRELSMHQFNRFWQSHVSPLTVTAGYPVDAKRFYAQIQPAMARLGLSEAQVWRRK</sequence>